<proteinExistence type="inferred from homology"/>
<reference evidence="7" key="1">
    <citation type="submission" date="2020-07" db="EMBL/GenBank/DDBJ databases">
        <title>The High-quality genome of the commercially important snow crab, Chionoecetes opilio.</title>
        <authorList>
            <person name="Jeong J.-H."/>
            <person name="Ryu S."/>
        </authorList>
    </citation>
    <scope>NUCLEOTIDE SEQUENCE</scope>
    <source>
        <strain evidence="7">MADBK_172401_WGS</strain>
        <tissue evidence="7">Digestive gland</tissue>
    </source>
</reference>
<dbReference type="AlphaFoldDB" id="A0A8J5CM22"/>
<comment type="subcellular location">
    <subcellularLocation>
        <location evidence="1">Membrane</location>
        <topology evidence="1">Multi-pass membrane protein</topology>
    </subcellularLocation>
</comment>
<dbReference type="PANTHER" id="PTHR13285">
    <property type="entry name" value="ACYLTRANSFERASE"/>
    <property type="match status" value="1"/>
</dbReference>
<comment type="similarity">
    <text evidence="5">Belongs to the membrane-bound acyltransferase family. HHAT subfamily.</text>
</comment>
<evidence type="ECO:0000256" key="4">
    <source>
        <dbReference type="ARBA" id="ARBA00023136"/>
    </source>
</evidence>
<dbReference type="Pfam" id="PF03062">
    <property type="entry name" value="MBOAT"/>
    <property type="match status" value="1"/>
</dbReference>
<evidence type="ECO:0000256" key="6">
    <source>
        <dbReference type="SAM" id="Phobius"/>
    </source>
</evidence>
<gene>
    <name evidence="7" type="primary">rasp</name>
    <name evidence="7" type="ORF">GWK47_017465</name>
</gene>
<dbReference type="OrthoDB" id="420606at2759"/>
<keyword evidence="2 6" id="KW-0812">Transmembrane</keyword>
<feature type="transmembrane region" description="Helical" evidence="6">
    <location>
        <begin position="139"/>
        <end position="160"/>
    </location>
</feature>
<protein>
    <submittedName>
        <fullName evidence="7">Protein-cysteine N-palmitoyltransferase Rasp</fullName>
    </submittedName>
</protein>
<dbReference type="GO" id="GO:0005783">
    <property type="term" value="C:endoplasmic reticulum"/>
    <property type="evidence" value="ECO:0007669"/>
    <property type="project" value="TreeGrafter"/>
</dbReference>
<evidence type="ECO:0000256" key="2">
    <source>
        <dbReference type="ARBA" id="ARBA00022692"/>
    </source>
</evidence>
<evidence type="ECO:0000313" key="7">
    <source>
        <dbReference type="EMBL" id="KAG0712862.1"/>
    </source>
</evidence>
<evidence type="ECO:0000256" key="3">
    <source>
        <dbReference type="ARBA" id="ARBA00022989"/>
    </source>
</evidence>
<keyword evidence="4 6" id="KW-0472">Membrane</keyword>
<dbReference type="PANTHER" id="PTHR13285:SF18">
    <property type="entry name" value="PROTEIN-CYSTEINE N-PALMITOYLTRANSFERASE RASP"/>
    <property type="match status" value="1"/>
</dbReference>
<dbReference type="InterPro" id="IPR051085">
    <property type="entry name" value="MB_O-acyltransferase"/>
</dbReference>
<evidence type="ECO:0000256" key="1">
    <source>
        <dbReference type="ARBA" id="ARBA00004141"/>
    </source>
</evidence>
<feature type="transmembrane region" description="Helical" evidence="6">
    <location>
        <begin position="180"/>
        <end position="198"/>
    </location>
</feature>
<sequence>MHSQSKVELMGRALLYGLPSVLARAEGYDPPRHPRCTLMTYRFSDVWRYFDHGLYRFMLKHIYIPWVGRDSSLARQLQGTALVFTFVCVWHGVHSNVLWWAAVNFLAVVAERLADLIAKEPRYMGWEARWLPGAWRRRFLGGVAGAPYVPSLAALVIFLSDMDNATTVTTTIFVSDFPKSTVTCFLFMFCLGQCSMELQNCKMRQKARAKQA</sequence>
<evidence type="ECO:0000256" key="5">
    <source>
        <dbReference type="ARBA" id="ARBA00038268"/>
    </source>
</evidence>
<keyword evidence="8" id="KW-1185">Reference proteome</keyword>
<organism evidence="7 8">
    <name type="scientific">Chionoecetes opilio</name>
    <name type="common">Atlantic snow crab</name>
    <name type="synonym">Cancer opilio</name>
    <dbReference type="NCBI Taxonomy" id="41210"/>
    <lineage>
        <taxon>Eukaryota</taxon>
        <taxon>Metazoa</taxon>
        <taxon>Ecdysozoa</taxon>
        <taxon>Arthropoda</taxon>
        <taxon>Crustacea</taxon>
        <taxon>Multicrustacea</taxon>
        <taxon>Malacostraca</taxon>
        <taxon>Eumalacostraca</taxon>
        <taxon>Eucarida</taxon>
        <taxon>Decapoda</taxon>
        <taxon>Pleocyemata</taxon>
        <taxon>Brachyura</taxon>
        <taxon>Eubrachyura</taxon>
        <taxon>Majoidea</taxon>
        <taxon>Majidae</taxon>
        <taxon>Chionoecetes</taxon>
    </lineage>
</organism>
<dbReference type="EMBL" id="JACEEZ010022029">
    <property type="protein sequence ID" value="KAG0712862.1"/>
    <property type="molecule type" value="Genomic_DNA"/>
</dbReference>
<comment type="caution">
    <text evidence="7">The sequence shown here is derived from an EMBL/GenBank/DDBJ whole genome shotgun (WGS) entry which is preliminary data.</text>
</comment>
<dbReference type="GO" id="GO:0016409">
    <property type="term" value="F:palmitoyltransferase activity"/>
    <property type="evidence" value="ECO:0007669"/>
    <property type="project" value="TreeGrafter"/>
</dbReference>
<accession>A0A8J5CM22</accession>
<evidence type="ECO:0000313" key="8">
    <source>
        <dbReference type="Proteomes" id="UP000770661"/>
    </source>
</evidence>
<keyword evidence="3 6" id="KW-1133">Transmembrane helix</keyword>
<dbReference type="GO" id="GO:0016020">
    <property type="term" value="C:membrane"/>
    <property type="evidence" value="ECO:0007669"/>
    <property type="project" value="UniProtKB-SubCell"/>
</dbReference>
<dbReference type="Proteomes" id="UP000770661">
    <property type="component" value="Unassembled WGS sequence"/>
</dbReference>
<name>A0A8J5CM22_CHIOP</name>
<dbReference type="InterPro" id="IPR004299">
    <property type="entry name" value="MBOAT_fam"/>
</dbReference>